<evidence type="ECO:0000313" key="3">
    <source>
        <dbReference type="Proteomes" id="UP000735302"/>
    </source>
</evidence>
<name>A0AAV4A2Z1_9GAST</name>
<feature type="region of interest" description="Disordered" evidence="1">
    <location>
        <begin position="1"/>
        <end position="41"/>
    </location>
</feature>
<protein>
    <submittedName>
        <fullName evidence="2">Reverse transcriptase</fullName>
    </submittedName>
</protein>
<sequence>MESLGNSKDQQQHSAETDKTLENQGQVQNHSAEEIHASDPDEAFLQFLDAKSQKTQFLPANAVKQWEEMDSKIVLKLDEL</sequence>
<accession>A0AAV4A2Z1</accession>
<gene>
    <name evidence="2" type="ORF">PoB_003214100</name>
</gene>
<keyword evidence="3" id="KW-1185">Reference proteome</keyword>
<dbReference type="Proteomes" id="UP000735302">
    <property type="component" value="Unassembled WGS sequence"/>
</dbReference>
<dbReference type="AlphaFoldDB" id="A0AAV4A2Z1"/>
<evidence type="ECO:0000313" key="2">
    <source>
        <dbReference type="EMBL" id="GFO05636.1"/>
    </source>
</evidence>
<reference evidence="2 3" key="1">
    <citation type="journal article" date="2021" name="Elife">
        <title>Chloroplast acquisition without the gene transfer in kleptoplastic sea slugs, Plakobranchus ocellatus.</title>
        <authorList>
            <person name="Maeda T."/>
            <person name="Takahashi S."/>
            <person name="Yoshida T."/>
            <person name="Shimamura S."/>
            <person name="Takaki Y."/>
            <person name="Nagai Y."/>
            <person name="Toyoda A."/>
            <person name="Suzuki Y."/>
            <person name="Arimoto A."/>
            <person name="Ishii H."/>
            <person name="Satoh N."/>
            <person name="Nishiyama T."/>
            <person name="Hasebe M."/>
            <person name="Maruyama T."/>
            <person name="Minagawa J."/>
            <person name="Obokata J."/>
            <person name="Shigenobu S."/>
        </authorList>
    </citation>
    <scope>NUCLEOTIDE SEQUENCE [LARGE SCALE GENOMIC DNA]</scope>
</reference>
<keyword evidence="2" id="KW-0548">Nucleotidyltransferase</keyword>
<organism evidence="2 3">
    <name type="scientific">Plakobranchus ocellatus</name>
    <dbReference type="NCBI Taxonomy" id="259542"/>
    <lineage>
        <taxon>Eukaryota</taxon>
        <taxon>Metazoa</taxon>
        <taxon>Spiralia</taxon>
        <taxon>Lophotrochozoa</taxon>
        <taxon>Mollusca</taxon>
        <taxon>Gastropoda</taxon>
        <taxon>Heterobranchia</taxon>
        <taxon>Euthyneura</taxon>
        <taxon>Panpulmonata</taxon>
        <taxon>Sacoglossa</taxon>
        <taxon>Placobranchoidea</taxon>
        <taxon>Plakobranchidae</taxon>
        <taxon>Plakobranchus</taxon>
    </lineage>
</organism>
<proteinExistence type="predicted"/>
<feature type="compositionally biased region" description="Polar residues" evidence="1">
    <location>
        <begin position="1"/>
        <end position="14"/>
    </location>
</feature>
<dbReference type="EMBL" id="BLXT01003750">
    <property type="protein sequence ID" value="GFO05636.1"/>
    <property type="molecule type" value="Genomic_DNA"/>
</dbReference>
<keyword evidence="2" id="KW-0695">RNA-directed DNA polymerase</keyword>
<keyword evidence="2" id="KW-0808">Transferase</keyword>
<dbReference type="GO" id="GO:0003964">
    <property type="term" value="F:RNA-directed DNA polymerase activity"/>
    <property type="evidence" value="ECO:0007669"/>
    <property type="project" value="UniProtKB-KW"/>
</dbReference>
<evidence type="ECO:0000256" key="1">
    <source>
        <dbReference type="SAM" id="MobiDB-lite"/>
    </source>
</evidence>
<comment type="caution">
    <text evidence="2">The sequence shown here is derived from an EMBL/GenBank/DDBJ whole genome shotgun (WGS) entry which is preliminary data.</text>
</comment>